<dbReference type="RefSeq" id="WP_114705411.1">
    <property type="nucleotide sequence ID" value="NZ_QDKL01000001.1"/>
</dbReference>
<keyword evidence="2" id="KW-1185">Reference proteome</keyword>
<name>A0ABY0IHP2_9BACT</name>
<proteinExistence type="predicted"/>
<comment type="caution">
    <text evidence="1">The sequence shown here is derived from an EMBL/GenBank/DDBJ whole genome shotgun (WGS) entry which is preliminary data.</text>
</comment>
<dbReference type="EMBL" id="QDKL01000001">
    <property type="protein sequence ID" value="RZF22465.1"/>
    <property type="molecule type" value="Genomic_DNA"/>
</dbReference>
<reference evidence="2" key="1">
    <citation type="journal article" date="2019" name="Int. J. Syst. Evol. Microbiol.">
        <title>Halobacteriovorax valvorus sp. nov., a novel prokaryotic predator isolated from coastal seawater of China.</title>
        <authorList>
            <person name="Chen M.-X."/>
        </authorList>
    </citation>
    <scope>NUCLEOTIDE SEQUENCE [LARGE SCALE GENOMIC DNA]</scope>
    <source>
        <strain evidence="2">BL9</strain>
    </source>
</reference>
<organism evidence="1 2">
    <name type="scientific">Halobacteriovorax vibrionivorans</name>
    <dbReference type="NCBI Taxonomy" id="2152716"/>
    <lineage>
        <taxon>Bacteria</taxon>
        <taxon>Pseudomonadati</taxon>
        <taxon>Bdellovibrionota</taxon>
        <taxon>Bacteriovoracia</taxon>
        <taxon>Bacteriovoracales</taxon>
        <taxon>Halobacteriovoraceae</taxon>
        <taxon>Halobacteriovorax</taxon>
    </lineage>
</organism>
<evidence type="ECO:0000313" key="2">
    <source>
        <dbReference type="Proteomes" id="UP000443582"/>
    </source>
</evidence>
<evidence type="ECO:0000313" key="1">
    <source>
        <dbReference type="EMBL" id="RZF22465.1"/>
    </source>
</evidence>
<accession>A0ABY0IHP2</accession>
<protein>
    <submittedName>
        <fullName evidence="1">Uncharacterized protein</fullName>
    </submittedName>
</protein>
<gene>
    <name evidence="1" type="ORF">DAY19_01465</name>
</gene>
<dbReference type="Proteomes" id="UP000443582">
    <property type="component" value="Unassembled WGS sequence"/>
</dbReference>
<sequence length="84" mass="9602">MNIENFRETFIAHARDEIKSIVSQSKIKGEFNCDVFNEKLVIIWSDAQINGLTEDEFSTLVSEIIPTYFDNVVFPFTDDIPLAA</sequence>